<dbReference type="Proteomes" id="UP000076128">
    <property type="component" value="Chromosome"/>
</dbReference>
<dbReference type="RefSeq" id="WP_166507112.1">
    <property type="nucleotide sequence ID" value="NZ_CP012661.1"/>
</dbReference>
<organism evidence="1 2">
    <name type="scientific">Frigidibacter mobilis</name>
    <dbReference type="NCBI Taxonomy" id="1335048"/>
    <lineage>
        <taxon>Bacteria</taxon>
        <taxon>Pseudomonadati</taxon>
        <taxon>Pseudomonadota</taxon>
        <taxon>Alphaproteobacteria</taxon>
        <taxon>Rhodobacterales</taxon>
        <taxon>Paracoccaceae</taxon>
        <taxon>Frigidibacter</taxon>
    </lineage>
</organism>
<keyword evidence="2" id="KW-1185">Reference proteome</keyword>
<gene>
    <name evidence="1" type="ORF">AKL17_2588</name>
</gene>
<sequence length="94" mass="10393">MANTDPSPVTAWRQRRQRQGFVRVEVQVRREDAGLVRDVASALGDPAREAETRAILRERVSPVRAGGLKALLAAAPLDGIDLDRPRDFGRETAF</sequence>
<protein>
    <submittedName>
        <fullName evidence="1">Uncharacterized protein</fullName>
    </submittedName>
</protein>
<reference evidence="1 2" key="1">
    <citation type="submission" date="2015-09" db="EMBL/GenBank/DDBJ databases">
        <title>Complete genome sequence of Defluviimonas alba cai42t isolated from an oilfield in Xinjiang.</title>
        <authorList>
            <person name="Geng S."/>
            <person name="Pan X."/>
            <person name="Wu X."/>
        </authorList>
    </citation>
    <scope>NUCLEOTIDE SEQUENCE [LARGE SCALE GENOMIC DNA]</scope>
    <source>
        <strain evidence="2">cai42</strain>
    </source>
</reference>
<proteinExistence type="predicted"/>
<evidence type="ECO:0000313" key="1">
    <source>
        <dbReference type="EMBL" id="AMY69831.1"/>
    </source>
</evidence>
<accession>A0A159Z3Y1</accession>
<evidence type="ECO:0000313" key="2">
    <source>
        <dbReference type="Proteomes" id="UP000076128"/>
    </source>
</evidence>
<dbReference type="AlphaFoldDB" id="A0A159Z3Y1"/>
<name>A0A159Z3Y1_9RHOB</name>
<dbReference type="EMBL" id="CP012661">
    <property type="protein sequence ID" value="AMY69831.1"/>
    <property type="molecule type" value="Genomic_DNA"/>
</dbReference>
<dbReference type="KEGG" id="daa:AKL17_2588"/>